<organism evidence="12">
    <name type="scientific">Astragalus mongholicus</name>
    <name type="common">Milk vetch</name>
    <name type="synonym">Astragalus membranaceus var. mongholicus</name>
    <dbReference type="NCBI Taxonomy" id="119829"/>
    <lineage>
        <taxon>Eukaryota</taxon>
        <taxon>Viridiplantae</taxon>
        <taxon>Streptophyta</taxon>
        <taxon>Embryophyta</taxon>
        <taxon>Tracheophyta</taxon>
        <taxon>Spermatophyta</taxon>
        <taxon>Magnoliopsida</taxon>
        <taxon>eudicotyledons</taxon>
        <taxon>Gunneridae</taxon>
        <taxon>Pentapetalae</taxon>
        <taxon>rosids</taxon>
        <taxon>fabids</taxon>
        <taxon>Fabales</taxon>
        <taxon>Fabaceae</taxon>
        <taxon>Papilionoideae</taxon>
        <taxon>50 kb inversion clade</taxon>
        <taxon>NPAAA clade</taxon>
        <taxon>Hologalegina</taxon>
        <taxon>IRL clade</taxon>
        <taxon>Galegeae</taxon>
        <taxon>Astragalus</taxon>
    </lineage>
</organism>
<keyword evidence="11" id="KW-0812">Transmembrane</keyword>
<evidence type="ECO:0000256" key="1">
    <source>
        <dbReference type="ARBA" id="ARBA00004370"/>
    </source>
</evidence>
<dbReference type="PROSITE" id="PS00086">
    <property type="entry name" value="CYTOCHROME_P450"/>
    <property type="match status" value="1"/>
</dbReference>
<accession>W5S082</accession>
<feature type="transmembrane region" description="Helical" evidence="11">
    <location>
        <begin position="6"/>
        <end position="24"/>
    </location>
</feature>
<evidence type="ECO:0000256" key="8">
    <source>
        <dbReference type="ARBA" id="ARBA00023136"/>
    </source>
</evidence>
<evidence type="ECO:0000256" key="2">
    <source>
        <dbReference type="ARBA" id="ARBA00010617"/>
    </source>
</evidence>
<evidence type="ECO:0000313" key="12">
    <source>
        <dbReference type="EMBL" id="AHG97656.1"/>
    </source>
</evidence>
<dbReference type="GO" id="GO:0016705">
    <property type="term" value="F:oxidoreductase activity, acting on paired donors, with incorporation or reduction of molecular oxygen"/>
    <property type="evidence" value="ECO:0007669"/>
    <property type="project" value="InterPro"/>
</dbReference>
<dbReference type="Pfam" id="PF00067">
    <property type="entry name" value="p450"/>
    <property type="match status" value="1"/>
</dbReference>
<dbReference type="Gene3D" id="1.10.630.10">
    <property type="entry name" value="Cytochrome P450"/>
    <property type="match status" value="1"/>
</dbReference>
<comment type="subcellular location">
    <subcellularLocation>
        <location evidence="1">Membrane</location>
    </subcellularLocation>
</comment>
<dbReference type="PRINTS" id="PR00463">
    <property type="entry name" value="EP450I"/>
</dbReference>
<dbReference type="InterPro" id="IPR017972">
    <property type="entry name" value="Cyt_P450_CS"/>
</dbReference>
<dbReference type="InterPro" id="IPR002401">
    <property type="entry name" value="Cyt_P450_E_grp-I"/>
</dbReference>
<dbReference type="InterPro" id="IPR050651">
    <property type="entry name" value="Plant_Cytochrome_P450_Monoox"/>
</dbReference>
<dbReference type="EC" id="1.14.13.89" evidence="12"/>
<dbReference type="GO" id="GO:0004497">
    <property type="term" value="F:monooxygenase activity"/>
    <property type="evidence" value="ECO:0007669"/>
    <property type="project" value="UniProtKB-KW"/>
</dbReference>
<dbReference type="InterPro" id="IPR036396">
    <property type="entry name" value="Cyt_P450_sf"/>
</dbReference>
<sequence>MEILSFLYYSLFYLTLFFIFNLIFQSRKFKNLPPGPPSLPIIGNLHHLKRPLQHTFKGLSEKYGDIMSLWFGSRLVVIVSSQAIFQECFTKHDVVLANRPKFLSGKYIFYNYTTLGSSSYGEHWRNLRRITATDVLSTNRINSFAGIRNDEIHRLVQKLAEDSSEDFVEVELTSKFYDMTFNNIMRMISGKRYYGDDCDMTDVEEATQFRAMVSDLLKLSGANNKNDFLPILRLVDYENLEKRLVKIRDKNDAFLRGLIEEHRSKKKHDNTMVDHLLSLQESQPEYYTDQIIKGLVQGILLAGTDSSAVTLEWALSCVLNNPEVLKKTRDELDTHIGQDRLLEESDLPKIPYLKNIVYETLRLYTPAPLSLPHSSSEECIIAGYKVPRDTIILTNAWAIHRDPKVWSEATSFKPERFDKEGELEKLIAFGLGRRACPGGALAMRAISLTLGLLVQCFDWKLVDDKEIDMREESGFTLSKLTPLTAMCKLRPAIKKLVK</sequence>
<evidence type="ECO:0000256" key="10">
    <source>
        <dbReference type="RuleBase" id="RU000461"/>
    </source>
</evidence>
<dbReference type="FunFam" id="1.10.630.10:FF:000023">
    <property type="entry name" value="Cytochrome P450 family protein"/>
    <property type="match status" value="1"/>
</dbReference>
<evidence type="ECO:0000256" key="4">
    <source>
        <dbReference type="ARBA" id="ARBA00022723"/>
    </source>
</evidence>
<dbReference type="CDD" id="cd20653">
    <property type="entry name" value="CYP81"/>
    <property type="match status" value="1"/>
</dbReference>
<keyword evidence="7 10" id="KW-0503">Monooxygenase</keyword>
<dbReference type="GO" id="GO:0020037">
    <property type="term" value="F:heme binding"/>
    <property type="evidence" value="ECO:0007669"/>
    <property type="project" value="InterPro"/>
</dbReference>
<name>W5S082_ASTMO</name>
<dbReference type="AlphaFoldDB" id="W5S082"/>
<proteinExistence type="evidence at transcript level"/>
<keyword evidence="5 10" id="KW-0560">Oxidoreductase</keyword>
<protein>
    <submittedName>
        <fullName evidence="12">Isoflavone-2'-hydroxylase</fullName>
        <ecNumber evidence="12">1.14.13.89</ecNumber>
    </submittedName>
</protein>
<comment type="similarity">
    <text evidence="2 10">Belongs to the cytochrome P450 family.</text>
</comment>
<comment type="cofactor">
    <cofactor evidence="9">
        <name>heme</name>
        <dbReference type="ChEBI" id="CHEBI:30413"/>
    </cofactor>
</comment>
<evidence type="ECO:0000256" key="9">
    <source>
        <dbReference type="PIRSR" id="PIRSR602401-1"/>
    </source>
</evidence>
<keyword evidence="11" id="KW-1133">Transmembrane helix</keyword>
<keyword evidence="4 9" id="KW-0479">Metal-binding</keyword>
<evidence type="ECO:0000256" key="5">
    <source>
        <dbReference type="ARBA" id="ARBA00023002"/>
    </source>
</evidence>
<dbReference type="SUPFAM" id="SSF48264">
    <property type="entry name" value="Cytochrome P450"/>
    <property type="match status" value="1"/>
</dbReference>
<evidence type="ECO:0000256" key="11">
    <source>
        <dbReference type="SAM" id="Phobius"/>
    </source>
</evidence>
<keyword evidence="6 9" id="KW-0408">Iron</keyword>
<dbReference type="PANTHER" id="PTHR47947">
    <property type="entry name" value="CYTOCHROME P450 82C3-RELATED"/>
    <property type="match status" value="1"/>
</dbReference>
<feature type="binding site" description="axial binding residue" evidence="9">
    <location>
        <position position="436"/>
    </location>
    <ligand>
        <name>heme</name>
        <dbReference type="ChEBI" id="CHEBI:30413"/>
    </ligand>
    <ligandPart>
        <name>Fe</name>
        <dbReference type="ChEBI" id="CHEBI:18248"/>
    </ligandPart>
</feature>
<keyword evidence="8 11" id="KW-0472">Membrane</keyword>
<dbReference type="GO" id="GO:0016020">
    <property type="term" value="C:membrane"/>
    <property type="evidence" value="ECO:0007669"/>
    <property type="project" value="UniProtKB-SubCell"/>
</dbReference>
<keyword evidence="3 9" id="KW-0349">Heme</keyword>
<evidence type="ECO:0000256" key="3">
    <source>
        <dbReference type="ARBA" id="ARBA00022617"/>
    </source>
</evidence>
<dbReference type="PRINTS" id="PR00385">
    <property type="entry name" value="P450"/>
</dbReference>
<evidence type="ECO:0000256" key="6">
    <source>
        <dbReference type="ARBA" id="ARBA00023004"/>
    </source>
</evidence>
<dbReference type="GO" id="GO:0005506">
    <property type="term" value="F:iron ion binding"/>
    <property type="evidence" value="ECO:0007669"/>
    <property type="project" value="InterPro"/>
</dbReference>
<evidence type="ECO:0000256" key="7">
    <source>
        <dbReference type="ARBA" id="ARBA00023033"/>
    </source>
</evidence>
<dbReference type="EMBL" id="KF443136">
    <property type="protein sequence ID" value="AHG97656.1"/>
    <property type="molecule type" value="mRNA"/>
</dbReference>
<reference evidence="12" key="1">
    <citation type="journal article" date="2015" name="Protein Expr. Purif.">
        <title>Cloning, expression and purification of isoflavone-2'-hydroxylase from Astragalus membranaceus Bge. Var. mongolicus (Bge.) Hsiao.</title>
        <authorList>
            <person name="Chen J."/>
            <person name="Yuan H."/>
            <person name="Zhang L."/>
            <person name="Pan H."/>
            <person name="Xu R."/>
            <person name="Zhong Y."/>
            <person name="Chen J."/>
            <person name="Nan P."/>
        </authorList>
    </citation>
    <scope>NUCLEOTIDE SEQUENCE</scope>
</reference>
<dbReference type="PANTHER" id="PTHR47947:SF24">
    <property type="entry name" value="ISOFLAVONE 2'-HYDROXYLASE-LIKE"/>
    <property type="match status" value="1"/>
</dbReference>
<dbReference type="InterPro" id="IPR001128">
    <property type="entry name" value="Cyt_P450"/>
</dbReference>